<dbReference type="InterPro" id="IPR032265">
    <property type="entry name" value="DUF4831"/>
</dbReference>
<evidence type="ECO:0008006" key="2">
    <source>
        <dbReference type="Google" id="ProtNLM"/>
    </source>
</evidence>
<dbReference type="EMBL" id="VSSQ01021056">
    <property type="protein sequence ID" value="MPM66390.1"/>
    <property type="molecule type" value="Genomic_DNA"/>
</dbReference>
<gene>
    <name evidence="1" type="ORF">SDC9_113297</name>
</gene>
<accession>A0A645BLN3</accession>
<proteinExistence type="predicted"/>
<dbReference type="Pfam" id="PF16115">
    <property type="entry name" value="DUF4831"/>
    <property type="match status" value="1"/>
</dbReference>
<comment type="caution">
    <text evidence="1">The sequence shown here is derived from an EMBL/GenBank/DDBJ whole genome shotgun (WGS) entry which is preliminary data.</text>
</comment>
<sequence length="358" mass="39685">MKKLIKSLFLMSLLVTAQVASAQVVSPGERVPQGSLIYSLPSTSFHIVAESSRESFTAGPYARFAQKYLGIDARTESGDFYRLTSVALTPYVEADKSANIAINIGNSKNASANFLEFTNQGLIIWSDTYSGKNEKMRFPQMNDRGIFEKSMATSNLTSEKTVLYKTVQTASGFEKVPVQQSQTVEKSLEKRAEETANMIFKLRAKRMEIITGETDATFSGEAMRAVIDEINRLESDYLSLFTGKSKIEKQTMSFDVAPSADNGKQIYIAFRFSDREGIVSADNMTGRPVVLQLTDSGEKMADLGMDNAQAKTRLIFYRKPAIMNVKLTDGQTQLLQARVPVYQLGKLLTFPIEVSVAK</sequence>
<name>A0A645BLN3_9ZZZZ</name>
<dbReference type="AlphaFoldDB" id="A0A645BLN3"/>
<evidence type="ECO:0000313" key="1">
    <source>
        <dbReference type="EMBL" id="MPM66390.1"/>
    </source>
</evidence>
<organism evidence="1">
    <name type="scientific">bioreactor metagenome</name>
    <dbReference type="NCBI Taxonomy" id="1076179"/>
    <lineage>
        <taxon>unclassified sequences</taxon>
        <taxon>metagenomes</taxon>
        <taxon>ecological metagenomes</taxon>
    </lineage>
</organism>
<protein>
    <recommendedName>
        <fullName evidence="2">DUF4831 domain-containing protein</fullName>
    </recommendedName>
</protein>
<reference evidence="1" key="1">
    <citation type="submission" date="2019-08" db="EMBL/GenBank/DDBJ databases">
        <authorList>
            <person name="Kucharzyk K."/>
            <person name="Murdoch R.W."/>
            <person name="Higgins S."/>
            <person name="Loffler F."/>
        </authorList>
    </citation>
    <scope>NUCLEOTIDE SEQUENCE</scope>
</reference>